<dbReference type="Proteomes" id="UP000193642">
    <property type="component" value="Unassembled WGS sequence"/>
</dbReference>
<protein>
    <submittedName>
        <fullName evidence="4">Double-strand-break repair protein rad21</fullName>
    </submittedName>
</protein>
<dbReference type="GO" id="GO:0003682">
    <property type="term" value="F:chromatin binding"/>
    <property type="evidence" value="ECO:0007669"/>
    <property type="project" value="TreeGrafter"/>
</dbReference>
<dbReference type="PANTHER" id="PTHR12585">
    <property type="entry name" value="SCC1 / RAD21 FAMILY MEMBER"/>
    <property type="match status" value="1"/>
</dbReference>
<dbReference type="AlphaFoldDB" id="A0A1Y2CMT4"/>
<dbReference type="PANTHER" id="PTHR12585:SF69">
    <property type="entry name" value="FI11703P"/>
    <property type="match status" value="1"/>
</dbReference>
<dbReference type="EMBL" id="MCGO01000012">
    <property type="protein sequence ID" value="ORY48236.1"/>
    <property type="molecule type" value="Genomic_DNA"/>
</dbReference>
<organism evidence="4 5">
    <name type="scientific">Rhizoclosmatium globosum</name>
    <dbReference type="NCBI Taxonomy" id="329046"/>
    <lineage>
        <taxon>Eukaryota</taxon>
        <taxon>Fungi</taxon>
        <taxon>Fungi incertae sedis</taxon>
        <taxon>Chytridiomycota</taxon>
        <taxon>Chytridiomycota incertae sedis</taxon>
        <taxon>Chytridiomycetes</taxon>
        <taxon>Chytridiales</taxon>
        <taxon>Chytriomycetaceae</taxon>
        <taxon>Rhizoclosmatium</taxon>
    </lineage>
</organism>
<dbReference type="STRING" id="329046.A0A1Y2CMT4"/>
<sequence length="132" mass="14562">MFFSDSILAKKGGGALAKVWLAAHWERKLSKAQFIQTNITVSVGAIVGETGQPMALRLSGQLLLGVVRIYSRKARYLLEDCNEALVKIKMAFRPGVVDMPDEQATAHFNAITLSETINEFDILLPEPAFNLK</sequence>
<evidence type="ECO:0000259" key="3">
    <source>
        <dbReference type="Pfam" id="PF04825"/>
    </source>
</evidence>
<accession>A0A1Y2CMT4</accession>
<dbReference type="GO" id="GO:0005634">
    <property type="term" value="C:nucleus"/>
    <property type="evidence" value="ECO:0007669"/>
    <property type="project" value="UniProtKB-SubCell"/>
</dbReference>
<dbReference type="GO" id="GO:0030892">
    <property type="term" value="C:mitotic cohesin complex"/>
    <property type="evidence" value="ECO:0007669"/>
    <property type="project" value="TreeGrafter"/>
</dbReference>
<evidence type="ECO:0000313" key="5">
    <source>
        <dbReference type="Proteomes" id="UP000193642"/>
    </source>
</evidence>
<dbReference type="GO" id="GO:0007064">
    <property type="term" value="P:mitotic sister chromatid cohesion"/>
    <property type="evidence" value="ECO:0007669"/>
    <property type="project" value="TreeGrafter"/>
</dbReference>
<evidence type="ECO:0000313" key="4">
    <source>
        <dbReference type="EMBL" id="ORY48236.1"/>
    </source>
</evidence>
<keyword evidence="2" id="KW-0539">Nucleus</keyword>
<proteinExistence type="predicted"/>
<gene>
    <name evidence="4" type="ORF">BCR33DRAFT_657909</name>
</gene>
<reference evidence="4 5" key="1">
    <citation type="submission" date="2016-07" db="EMBL/GenBank/DDBJ databases">
        <title>Pervasive Adenine N6-methylation of Active Genes in Fungi.</title>
        <authorList>
            <consortium name="DOE Joint Genome Institute"/>
            <person name="Mondo S.J."/>
            <person name="Dannebaum R.O."/>
            <person name="Kuo R.C."/>
            <person name="Labutti K."/>
            <person name="Haridas S."/>
            <person name="Kuo A."/>
            <person name="Salamov A."/>
            <person name="Ahrendt S.R."/>
            <person name="Lipzen A."/>
            <person name="Sullivan W."/>
            <person name="Andreopoulos W.B."/>
            <person name="Clum A."/>
            <person name="Lindquist E."/>
            <person name="Daum C."/>
            <person name="Ramamoorthy G.K."/>
            <person name="Gryganskyi A."/>
            <person name="Culley D."/>
            <person name="Magnuson J.K."/>
            <person name="James T.Y."/>
            <person name="O'Malley M.A."/>
            <person name="Stajich J.E."/>
            <person name="Spatafora J.W."/>
            <person name="Visel A."/>
            <person name="Grigoriev I.V."/>
        </authorList>
    </citation>
    <scope>NUCLEOTIDE SEQUENCE [LARGE SCALE GENOMIC DNA]</scope>
    <source>
        <strain evidence="4 5">JEL800</strain>
    </source>
</reference>
<dbReference type="InterPro" id="IPR039781">
    <property type="entry name" value="Rad21/Rec8-like"/>
</dbReference>
<evidence type="ECO:0000256" key="2">
    <source>
        <dbReference type="ARBA" id="ARBA00023242"/>
    </source>
</evidence>
<keyword evidence="5" id="KW-1185">Reference proteome</keyword>
<dbReference type="GO" id="GO:1990414">
    <property type="term" value="P:replication-born double-strand break repair via sister chromatid exchange"/>
    <property type="evidence" value="ECO:0007669"/>
    <property type="project" value="TreeGrafter"/>
</dbReference>
<dbReference type="OrthoDB" id="10071381at2759"/>
<comment type="caution">
    <text evidence="4">The sequence shown here is derived from an EMBL/GenBank/DDBJ whole genome shotgun (WGS) entry which is preliminary data.</text>
</comment>
<evidence type="ECO:0000256" key="1">
    <source>
        <dbReference type="ARBA" id="ARBA00004123"/>
    </source>
</evidence>
<dbReference type="Pfam" id="PF04825">
    <property type="entry name" value="Rad21_Rec8_N"/>
    <property type="match status" value="1"/>
</dbReference>
<name>A0A1Y2CMT4_9FUNG</name>
<dbReference type="InterPro" id="IPR006910">
    <property type="entry name" value="Rad21_Rec8_N"/>
</dbReference>
<feature type="domain" description="Rad21/Rec8-like protein N-terminal" evidence="3">
    <location>
        <begin position="1"/>
        <end position="105"/>
    </location>
</feature>
<comment type="subcellular location">
    <subcellularLocation>
        <location evidence="1">Nucleus</location>
    </subcellularLocation>
</comment>